<reference evidence="1" key="1">
    <citation type="submission" date="2014-09" db="EMBL/GenBank/DDBJ databases">
        <authorList>
            <person name="Magalhaes I.L.F."/>
            <person name="Oliveira U."/>
            <person name="Santos F.R."/>
            <person name="Vidigal T.H.D.A."/>
            <person name="Brescovit A.D."/>
            <person name="Santos A.J."/>
        </authorList>
    </citation>
    <scope>NUCLEOTIDE SEQUENCE</scope>
    <source>
        <tissue evidence="1">Shoot tissue taken approximately 20 cm above the soil surface</tissue>
    </source>
</reference>
<protein>
    <submittedName>
        <fullName evidence="1">Uncharacterized protein</fullName>
    </submittedName>
</protein>
<reference evidence="1" key="2">
    <citation type="journal article" date="2015" name="Data Brief">
        <title>Shoot transcriptome of the giant reed, Arundo donax.</title>
        <authorList>
            <person name="Barrero R.A."/>
            <person name="Guerrero F.D."/>
            <person name="Moolhuijzen P."/>
            <person name="Goolsby J.A."/>
            <person name="Tidwell J."/>
            <person name="Bellgard S.E."/>
            <person name="Bellgard M.I."/>
        </authorList>
    </citation>
    <scope>NUCLEOTIDE SEQUENCE</scope>
    <source>
        <tissue evidence="1">Shoot tissue taken approximately 20 cm above the soil surface</tissue>
    </source>
</reference>
<dbReference type="EMBL" id="GBRH01179923">
    <property type="protein sequence ID" value="JAE17973.1"/>
    <property type="molecule type" value="Transcribed_RNA"/>
</dbReference>
<accession>A0A0A9GBC0</accession>
<proteinExistence type="predicted"/>
<dbReference type="AlphaFoldDB" id="A0A0A9GBC0"/>
<organism evidence="1">
    <name type="scientific">Arundo donax</name>
    <name type="common">Giant reed</name>
    <name type="synonym">Donax arundinaceus</name>
    <dbReference type="NCBI Taxonomy" id="35708"/>
    <lineage>
        <taxon>Eukaryota</taxon>
        <taxon>Viridiplantae</taxon>
        <taxon>Streptophyta</taxon>
        <taxon>Embryophyta</taxon>
        <taxon>Tracheophyta</taxon>
        <taxon>Spermatophyta</taxon>
        <taxon>Magnoliopsida</taxon>
        <taxon>Liliopsida</taxon>
        <taxon>Poales</taxon>
        <taxon>Poaceae</taxon>
        <taxon>PACMAD clade</taxon>
        <taxon>Arundinoideae</taxon>
        <taxon>Arundineae</taxon>
        <taxon>Arundo</taxon>
    </lineage>
</organism>
<name>A0A0A9GBC0_ARUDO</name>
<evidence type="ECO:0000313" key="1">
    <source>
        <dbReference type="EMBL" id="JAE17973.1"/>
    </source>
</evidence>
<sequence>MVVQVAYFLHTTFHQMQTSFAAPPYRH</sequence>